<accession>A0A5S4ZXV9</accession>
<dbReference type="AlphaFoldDB" id="A0A5S4ZXV9"/>
<comment type="caution">
    <text evidence="1">The sequence shown here is derived from an EMBL/GenBank/DDBJ whole genome shotgun (WGS) entry which is preliminary data.</text>
</comment>
<gene>
    <name evidence="1" type="ORF">LX24_00777</name>
</gene>
<dbReference type="EMBL" id="VNHM01000003">
    <property type="protein sequence ID" value="TYO96967.1"/>
    <property type="molecule type" value="Genomic_DNA"/>
</dbReference>
<name>A0A5S4ZXV9_9FIRM</name>
<keyword evidence="2" id="KW-1185">Reference proteome</keyword>
<dbReference type="Proteomes" id="UP000323166">
    <property type="component" value="Unassembled WGS sequence"/>
</dbReference>
<organism evidence="1 2">
    <name type="scientific">Desulfallas thermosapovorans DSM 6562</name>
    <dbReference type="NCBI Taxonomy" id="1121431"/>
    <lineage>
        <taxon>Bacteria</taxon>
        <taxon>Bacillati</taxon>
        <taxon>Bacillota</taxon>
        <taxon>Clostridia</taxon>
        <taxon>Eubacteriales</taxon>
        <taxon>Desulfallaceae</taxon>
        <taxon>Desulfallas</taxon>
    </lineage>
</organism>
<dbReference type="RefSeq" id="WP_166510824.1">
    <property type="nucleotide sequence ID" value="NZ_VNHM01000003.1"/>
</dbReference>
<evidence type="ECO:0008006" key="3">
    <source>
        <dbReference type="Google" id="ProtNLM"/>
    </source>
</evidence>
<reference evidence="1 2" key="1">
    <citation type="submission" date="2019-07" db="EMBL/GenBank/DDBJ databases">
        <title>Genomic Encyclopedia of Type Strains, Phase I: the one thousand microbial genomes (KMG-I) project.</title>
        <authorList>
            <person name="Kyrpides N."/>
        </authorList>
    </citation>
    <scope>NUCLEOTIDE SEQUENCE [LARGE SCALE GENOMIC DNA]</scope>
    <source>
        <strain evidence="1 2">DSM 6562</strain>
    </source>
</reference>
<proteinExistence type="predicted"/>
<sequence length="76" mass="8314">MKIYHVCECCDRLFKVTESGGRAIEVDLDGLTVDNSGDIMMVEPENGSGVASGLCDECREEIYGAPDGFFYATRIN</sequence>
<evidence type="ECO:0000313" key="1">
    <source>
        <dbReference type="EMBL" id="TYO96967.1"/>
    </source>
</evidence>
<protein>
    <recommendedName>
        <fullName evidence="3">DUF2757 family protein</fullName>
    </recommendedName>
</protein>
<evidence type="ECO:0000313" key="2">
    <source>
        <dbReference type="Proteomes" id="UP000323166"/>
    </source>
</evidence>